<name>A0A8T0X0L9_PANVG</name>
<protein>
    <submittedName>
        <fullName evidence="2">Uncharacterized protein</fullName>
    </submittedName>
</protein>
<sequence length="117" mass="12517">MPHHRQLLPAPLPPSGGACPAPARVAGADPRKPPNHCRLPHLTRCCARRPRPPPLPPLLGVASPPSSPEEEPTPPAPRHQGVNKLLATGTTSMDGQEILSCIQTLAFLPLCYERPSR</sequence>
<dbReference type="Proteomes" id="UP000823388">
    <property type="component" value="Chromosome 1N"/>
</dbReference>
<evidence type="ECO:0000313" key="2">
    <source>
        <dbReference type="EMBL" id="KAG2652308.1"/>
    </source>
</evidence>
<dbReference type="EMBL" id="CM029038">
    <property type="protein sequence ID" value="KAG2652308.1"/>
    <property type="molecule type" value="Genomic_DNA"/>
</dbReference>
<comment type="caution">
    <text evidence="2">The sequence shown here is derived from an EMBL/GenBank/DDBJ whole genome shotgun (WGS) entry which is preliminary data.</text>
</comment>
<proteinExistence type="predicted"/>
<feature type="region of interest" description="Disordered" evidence="1">
    <location>
        <begin position="48"/>
        <end position="84"/>
    </location>
</feature>
<reference evidence="2" key="1">
    <citation type="submission" date="2020-05" db="EMBL/GenBank/DDBJ databases">
        <title>WGS assembly of Panicum virgatum.</title>
        <authorList>
            <person name="Lovell J.T."/>
            <person name="Jenkins J."/>
            <person name="Shu S."/>
            <person name="Juenger T.E."/>
            <person name="Schmutz J."/>
        </authorList>
    </citation>
    <scope>NUCLEOTIDE SEQUENCE</scope>
    <source>
        <strain evidence="2">AP13</strain>
    </source>
</reference>
<accession>A0A8T0X0L9</accession>
<gene>
    <name evidence="2" type="ORF">PVAP13_1NG365100</name>
</gene>
<dbReference type="PROSITE" id="PS51257">
    <property type="entry name" value="PROKAR_LIPOPROTEIN"/>
    <property type="match status" value="1"/>
</dbReference>
<organism evidence="2 3">
    <name type="scientific">Panicum virgatum</name>
    <name type="common">Blackwell switchgrass</name>
    <dbReference type="NCBI Taxonomy" id="38727"/>
    <lineage>
        <taxon>Eukaryota</taxon>
        <taxon>Viridiplantae</taxon>
        <taxon>Streptophyta</taxon>
        <taxon>Embryophyta</taxon>
        <taxon>Tracheophyta</taxon>
        <taxon>Spermatophyta</taxon>
        <taxon>Magnoliopsida</taxon>
        <taxon>Liliopsida</taxon>
        <taxon>Poales</taxon>
        <taxon>Poaceae</taxon>
        <taxon>PACMAD clade</taxon>
        <taxon>Panicoideae</taxon>
        <taxon>Panicodae</taxon>
        <taxon>Paniceae</taxon>
        <taxon>Panicinae</taxon>
        <taxon>Panicum</taxon>
        <taxon>Panicum sect. Hiantes</taxon>
    </lineage>
</organism>
<keyword evidence="3" id="KW-1185">Reference proteome</keyword>
<dbReference type="AlphaFoldDB" id="A0A8T0X0L9"/>
<evidence type="ECO:0000313" key="3">
    <source>
        <dbReference type="Proteomes" id="UP000823388"/>
    </source>
</evidence>
<evidence type="ECO:0000256" key="1">
    <source>
        <dbReference type="SAM" id="MobiDB-lite"/>
    </source>
</evidence>
<feature type="region of interest" description="Disordered" evidence="1">
    <location>
        <begin position="1"/>
        <end position="35"/>
    </location>
</feature>